<evidence type="ECO:0000313" key="5">
    <source>
        <dbReference type="Proteomes" id="UP001562065"/>
    </source>
</evidence>
<feature type="transmembrane region" description="Helical" evidence="2">
    <location>
        <begin position="7"/>
        <end position="30"/>
    </location>
</feature>
<organism evidence="4 5">
    <name type="scientific">Isoalcanivorax beigongshangi</name>
    <dbReference type="NCBI Taxonomy" id="3238810"/>
    <lineage>
        <taxon>Bacteria</taxon>
        <taxon>Pseudomonadati</taxon>
        <taxon>Pseudomonadota</taxon>
        <taxon>Gammaproteobacteria</taxon>
        <taxon>Oceanospirillales</taxon>
        <taxon>Alcanivoracaceae</taxon>
        <taxon>Isoalcanivorax</taxon>
    </lineage>
</organism>
<keyword evidence="2" id="KW-1133">Transmembrane helix</keyword>
<keyword evidence="2" id="KW-0472">Membrane</keyword>
<keyword evidence="5" id="KW-1185">Reference proteome</keyword>
<keyword evidence="2" id="KW-0812">Transmembrane</keyword>
<evidence type="ECO:0000256" key="2">
    <source>
        <dbReference type="SAM" id="Phobius"/>
    </source>
</evidence>
<feature type="region of interest" description="Disordered" evidence="1">
    <location>
        <begin position="715"/>
        <end position="744"/>
    </location>
</feature>
<evidence type="ECO:0000256" key="1">
    <source>
        <dbReference type="SAM" id="MobiDB-lite"/>
    </source>
</evidence>
<dbReference type="PANTHER" id="PTHR30441:SF4">
    <property type="entry name" value="PROTEIN ASMA"/>
    <property type="match status" value="1"/>
</dbReference>
<sequence>MARFARILLYILIALVVVVGIALFVITRVIDPNDFKPQITALAREHADLNLDIQGDLGWTLWPSLGVSIGRTEARIADDSELFAALDDAKLGVAILPLLRGRVEMDAITLSGVTIDLVEGANGGNWERIGASGDATPATEAEPAADDSGSALDIPLTIPSVTLSDSRLRYRNTVDGTDITVEHLNVAAEDVSLDGAFPVTASLRYQDQADMRIDLDLATTVQLDLEAERYRASNLKLRTRVAGVTAKPLDVSVSGAVDADLGNDQVTVTDLVLEALGTRTQGGITLTGLSDKMRFAGQLDTAPFDANKVLQALGEATLDMARKDALSKVAFSGTLNGPANSLMLDPMTLTFDDSTVSGKAGVADLDSLALVFNLALDRIALDHYLPPAEDTNTDTAAADSDSTAAPLVLSEEPLLPLDDLRELNVDGTFTIGQATLEGLAFNDIHLGLSARDGLLRLTRADGKTLDGGFDAKAQLDARSANPTLQLDANVRNVQLQPLVKAALNRDLFTGVTNLSLSMNSRGNSEKALFENAKGKIDFGLLDGIVRGLNLHNELIGGLNDMLGKFQPLAALVPNLESGRLPRELSEDTKILDLRTVARLENTVAHLDSFAAKLDRGASIDGKGSLNLLSSDFDLNLSMKAPGLSSDPRIAERAWPLHCSGNLAGSPARWCLPRADAFQDAGKELVARLAQDKLGVDIPLDREQVQERLDEEKARVQERLDEEKEKAEEQIRDKARGALEGLLRR</sequence>
<protein>
    <submittedName>
        <fullName evidence="4">AsmA family protein</fullName>
    </submittedName>
</protein>
<comment type="caution">
    <text evidence="4">The sequence shown here is derived from an EMBL/GenBank/DDBJ whole genome shotgun (WGS) entry which is preliminary data.</text>
</comment>
<dbReference type="Pfam" id="PF05170">
    <property type="entry name" value="AsmA"/>
    <property type="match status" value="1"/>
</dbReference>
<dbReference type="InterPro" id="IPR052894">
    <property type="entry name" value="AsmA-related"/>
</dbReference>
<dbReference type="InterPro" id="IPR007844">
    <property type="entry name" value="AsmA"/>
</dbReference>
<gene>
    <name evidence="4" type="ORF">AB5I84_12230</name>
</gene>
<evidence type="ECO:0000259" key="3">
    <source>
        <dbReference type="Pfam" id="PF05170"/>
    </source>
</evidence>
<accession>A0ABV4AJC3</accession>
<dbReference type="RefSeq" id="WP_369456189.1">
    <property type="nucleotide sequence ID" value="NZ_JBGCUO010000002.1"/>
</dbReference>
<feature type="domain" description="AsmA" evidence="3">
    <location>
        <begin position="1"/>
        <end position="559"/>
    </location>
</feature>
<dbReference type="PANTHER" id="PTHR30441">
    <property type="entry name" value="DUF748 DOMAIN-CONTAINING PROTEIN"/>
    <property type="match status" value="1"/>
</dbReference>
<proteinExistence type="predicted"/>
<reference evidence="4 5" key="1">
    <citation type="submission" date="2024-07" db="EMBL/GenBank/DDBJ databases">
        <authorList>
            <person name="Ren Q."/>
        </authorList>
    </citation>
    <scope>NUCLEOTIDE SEQUENCE [LARGE SCALE GENOMIC DNA]</scope>
    <source>
        <strain evidence="4 5">REN37</strain>
    </source>
</reference>
<name>A0ABV4AJC3_9GAMM</name>
<dbReference type="EMBL" id="JBGCUO010000002">
    <property type="protein sequence ID" value="MEY1662919.1"/>
    <property type="molecule type" value="Genomic_DNA"/>
</dbReference>
<dbReference type="Proteomes" id="UP001562065">
    <property type="component" value="Unassembled WGS sequence"/>
</dbReference>
<evidence type="ECO:0000313" key="4">
    <source>
        <dbReference type="EMBL" id="MEY1662919.1"/>
    </source>
</evidence>